<gene>
    <name evidence="2" type="ORF">A4A49_57792</name>
</gene>
<name>A0A314KMR6_NICAT</name>
<dbReference type="AlphaFoldDB" id="A0A314KMR6"/>
<reference evidence="2" key="1">
    <citation type="submission" date="2016-11" db="EMBL/GenBank/DDBJ databases">
        <title>The genome of Nicotiana attenuata.</title>
        <authorList>
            <person name="Xu S."/>
            <person name="Brockmoeller T."/>
            <person name="Gaquerel E."/>
            <person name="Navarro A."/>
            <person name="Kuhl H."/>
            <person name="Gase K."/>
            <person name="Ling Z."/>
            <person name="Zhou W."/>
            <person name="Kreitzer C."/>
            <person name="Stanke M."/>
            <person name="Tang H."/>
            <person name="Lyons E."/>
            <person name="Pandey P."/>
            <person name="Pandey S.P."/>
            <person name="Timmermann B."/>
            <person name="Baldwin I.T."/>
        </authorList>
    </citation>
    <scope>NUCLEOTIDE SEQUENCE [LARGE SCALE GENOMIC DNA]</scope>
    <source>
        <strain evidence="2">UT</strain>
    </source>
</reference>
<accession>A0A314KMR6</accession>
<evidence type="ECO:0008006" key="4">
    <source>
        <dbReference type="Google" id="ProtNLM"/>
    </source>
</evidence>
<feature type="non-terminal residue" evidence="2">
    <location>
        <position position="221"/>
    </location>
</feature>
<comment type="caution">
    <text evidence="2">The sequence shown here is derived from an EMBL/GenBank/DDBJ whole genome shotgun (WGS) entry which is preliminary data.</text>
</comment>
<evidence type="ECO:0000313" key="2">
    <source>
        <dbReference type="EMBL" id="OIT30771.1"/>
    </source>
</evidence>
<evidence type="ECO:0000313" key="3">
    <source>
        <dbReference type="Proteomes" id="UP000187609"/>
    </source>
</evidence>
<feature type="compositionally biased region" description="Polar residues" evidence="1">
    <location>
        <begin position="61"/>
        <end position="75"/>
    </location>
</feature>
<feature type="non-terminal residue" evidence="2">
    <location>
        <position position="1"/>
    </location>
</feature>
<evidence type="ECO:0000256" key="1">
    <source>
        <dbReference type="SAM" id="MobiDB-lite"/>
    </source>
</evidence>
<organism evidence="2 3">
    <name type="scientific">Nicotiana attenuata</name>
    <name type="common">Coyote tobacco</name>
    <dbReference type="NCBI Taxonomy" id="49451"/>
    <lineage>
        <taxon>Eukaryota</taxon>
        <taxon>Viridiplantae</taxon>
        <taxon>Streptophyta</taxon>
        <taxon>Embryophyta</taxon>
        <taxon>Tracheophyta</taxon>
        <taxon>Spermatophyta</taxon>
        <taxon>Magnoliopsida</taxon>
        <taxon>eudicotyledons</taxon>
        <taxon>Gunneridae</taxon>
        <taxon>Pentapetalae</taxon>
        <taxon>asterids</taxon>
        <taxon>lamiids</taxon>
        <taxon>Solanales</taxon>
        <taxon>Solanaceae</taxon>
        <taxon>Nicotianoideae</taxon>
        <taxon>Nicotianeae</taxon>
        <taxon>Nicotiana</taxon>
    </lineage>
</organism>
<dbReference type="PANTHER" id="PTHR47481:SF22">
    <property type="entry name" value="RETROTRANSPOSON GAG DOMAIN-CONTAINING PROTEIN"/>
    <property type="match status" value="1"/>
</dbReference>
<dbReference type="PANTHER" id="PTHR47481">
    <property type="match status" value="1"/>
</dbReference>
<proteinExistence type="predicted"/>
<protein>
    <recommendedName>
        <fullName evidence="4">Retrovirus-related pol polyprotein from transposon tnt 1-94</fullName>
    </recommendedName>
</protein>
<dbReference type="Gramene" id="OIT30771">
    <property type="protein sequence ID" value="OIT30771"/>
    <property type="gene ID" value="A4A49_57792"/>
</dbReference>
<dbReference type="Proteomes" id="UP000187609">
    <property type="component" value="Unassembled WGS sequence"/>
</dbReference>
<sequence length="221" mass="24224">LRAIGKAVTDEDIVTQALQGLPSSYRTFISGLNATGTLPSFIALWPLLLIEEAHIKAATPDDSNSQTALTVSTRAKGSYDAPSPYQSSYSRGQNNGRGRGRTNRGYNFRGHGQSKQHSPRFFSPQWPGFQSSFRHPSPMAGVLGRPPFSPSNQCRICFHFNHTALECKNRFNHSNASNLPPKSFAAMSLEEVRPTTWYPDSGASAHMTHDPAILLSPSSYT</sequence>
<keyword evidence="3" id="KW-1185">Reference proteome</keyword>
<dbReference type="EMBL" id="MJEQ01001429">
    <property type="protein sequence ID" value="OIT30771.1"/>
    <property type="molecule type" value="Genomic_DNA"/>
</dbReference>
<feature type="region of interest" description="Disordered" evidence="1">
    <location>
        <begin position="59"/>
        <end position="119"/>
    </location>
</feature>